<keyword evidence="3" id="KW-1185">Reference proteome</keyword>
<dbReference type="Proteomes" id="UP000237000">
    <property type="component" value="Unassembled WGS sequence"/>
</dbReference>
<sequence length="389" mass="45013">MEVQKGSHSLSEDIMIKIMSKLPVKSLLRFKCVSKQWFSLITTDSYFITTQLHHSSTSKLCILYGDEYKHQEKETIYVDRMLLIRDQSTVEDLHLDHHPPVDQRFEIVGSCNGLVCVRLLDSPPGYTNIVLWNPATKDSRYLPEPMSLQGKKDSKNIMSFGFDHHSKDYKLVIFELNNYKDWVGTMFRFQVFRKSSNSWSQTLVNDLSSGYKYKLVAGDITDSVILNGILYLFGHESSDNDTSYTIFSFSLTNEKFDEKINLPPSKCSKDKFSLTNSWKDSLCLMESDAQYYHLWVRGDKCPTTQRYSWTKLFNVQHIISGAYLLYFTGVWKNGFLFGKYENIPDPNSGELILIDLNHYETKLKKIGGYVILFKAFDYVESLVSVYPSI</sequence>
<dbReference type="FunCoup" id="A0A2P5BJF6">
    <property type="interactions" value="69"/>
</dbReference>
<proteinExistence type="predicted"/>
<comment type="caution">
    <text evidence="2">The sequence shown here is derived from an EMBL/GenBank/DDBJ whole genome shotgun (WGS) entry which is preliminary data.</text>
</comment>
<dbReference type="PROSITE" id="PS50181">
    <property type="entry name" value="FBOX"/>
    <property type="match status" value="1"/>
</dbReference>
<dbReference type="Gene3D" id="1.20.1280.50">
    <property type="match status" value="1"/>
</dbReference>
<name>A0A2P5BJF6_TREOI</name>
<dbReference type="InterPro" id="IPR006527">
    <property type="entry name" value="F-box-assoc_dom_typ1"/>
</dbReference>
<dbReference type="SUPFAM" id="SSF81383">
    <property type="entry name" value="F-box domain"/>
    <property type="match status" value="1"/>
</dbReference>
<accession>A0A2P5BJF6</accession>
<dbReference type="Pfam" id="PF00646">
    <property type="entry name" value="F-box"/>
    <property type="match status" value="1"/>
</dbReference>
<dbReference type="InterPro" id="IPR001810">
    <property type="entry name" value="F-box_dom"/>
</dbReference>
<feature type="domain" description="F-box" evidence="1">
    <location>
        <begin position="4"/>
        <end position="50"/>
    </location>
</feature>
<dbReference type="OrthoDB" id="1194603at2759"/>
<dbReference type="PANTHER" id="PTHR31672:SF13">
    <property type="entry name" value="F-BOX PROTEIN CPR30-LIKE"/>
    <property type="match status" value="1"/>
</dbReference>
<dbReference type="SMART" id="SM00256">
    <property type="entry name" value="FBOX"/>
    <property type="match status" value="1"/>
</dbReference>
<dbReference type="CDD" id="cd22157">
    <property type="entry name" value="F-box_AtFBW1-like"/>
    <property type="match status" value="1"/>
</dbReference>
<dbReference type="InterPro" id="IPR036047">
    <property type="entry name" value="F-box-like_dom_sf"/>
</dbReference>
<dbReference type="InterPro" id="IPR017451">
    <property type="entry name" value="F-box-assoc_interact_dom"/>
</dbReference>
<dbReference type="STRING" id="63057.A0A2P5BJF6"/>
<dbReference type="InParanoid" id="A0A2P5BJF6"/>
<protein>
    <submittedName>
        <fullName evidence="2">F-box domain containing protein</fullName>
    </submittedName>
</protein>
<dbReference type="NCBIfam" id="TIGR01640">
    <property type="entry name" value="F_box_assoc_1"/>
    <property type="match status" value="1"/>
</dbReference>
<organism evidence="2 3">
    <name type="scientific">Trema orientale</name>
    <name type="common">Charcoal tree</name>
    <name type="synonym">Celtis orientalis</name>
    <dbReference type="NCBI Taxonomy" id="63057"/>
    <lineage>
        <taxon>Eukaryota</taxon>
        <taxon>Viridiplantae</taxon>
        <taxon>Streptophyta</taxon>
        <taxon>Embryophyta</taxon>
        <taxon>Tracheophyta</taxon>
        <taxon>Spermatophyta</taxon>
        <taxon>Magnoliopsida</taxon>
        <taxon>eudicotyledons</taxon>
        <taxon>Gunneridae</taxon>
        <taxon>Pentapetalae</taxon>
        <taxon>rosids</taxon>
        <taxon>fabids</taxon>
        <taxon>Rosales</taxon>
        <taxon>Cannabaceae</taxon>
        <taxon>Trema</taxon>
    </lineage>
</organism>
<dbReference type="EMBL" id="JXTC01000510">
    <property type="protein sequence ID" value="PON48918.1"/>
    <property type="molecule type" value="Genomic_DNA"/>
</dbReference>
<dbReference type="PANTHER" id="PTHR31672">
    <property type="entry name" value="BNACNNG10540D PROTEIN"/>
    <property type="match status" value="1"/>
</dbReference>
<gene>
    <name evidence="2" type="ORF">TorRG33x02_319080</name>
</gene>
<dbReference type="AlphaFoldDB" id="A0A2P5BJF6"/>
<evidence type="ECO:0000259" key="1">
    <source>
        <dbReference type="PROSITE" id="PS50181"/>
    </source>
</evidence>
<dbReference type="InterPro" id="IPR050796">
    <property type="entry name" value="SCF_F-box_component"/>
</dbReference>
<evidence type="ECO:0000313" key="2">
    <source>
        <dbReference type="EMBL" id="PON48918.1"/>
    </source>
</evidence>
<evidence type="ECO:0000313" key="3">
    <source>
        <dbReference type="Proteomes" id="UP000237000"/>
    </source>
</evidence>
<dbReference type="Pfam" id="PF07734">
    <property type="entry name" value="FBA_1"/>
    <property type="match status" value="1"/>
</dbReference>
<reference evidence="3" key="1">
    <citation type="submission" date="2016-06" db="EMBL/GenBank/DDBJ databases">
        <title>Parallel loss of symbiosis genes in relatives of nitrogen-fixing non-legume Parasponia.</title>
        <authorList>
            <person name="Van Velzen R."/>
            <person name="Holmer R."/>
            <person name="Bu F."/>
            <person name="Rutten L."/>
            <person name="Van Zeijl A."/>
            <person name="Liu W."/>
            <person name="Santuari L."/>
            <person name="Cao Q."/>
            <person name="Sharma T."/>
            <person name="Shen D."/>
            <person name="Roswanjaya Y."/>
            <person name="Wardhani T."/>
            <person name="Kalhor M.S."/>
            <person name="Jansen J."/>
            <person name="Van den Hoogen J."/>
            <person name="Gungor B."/>
            <person name="Hartog M."/>
            <person name="Hontelez J."/>
            <person name="Verver J."/>
            <person name="Yang W.-C."/>
            <person name="Schijlen E."/>
            <person name="Repin R."/>
            <person name="Schilthuizen M."/>
            <person name="Schranz E."/>
            <person name="Heidstra R."/>
            <person name="Miyata K."/>
            <person name="Fedorova E."/>
            <person name="Kohlen W."/>
            <person name="Bisseling T."/>
            <person name="Smit S."/>
            <person name="Geurts R."/>
        </authorList>
    </citation>
    <scope>NUCLEOTIDE SEQUENCE [LARGE SCALE GENOMIC DNA]</scope>
    <source>
        <strain evidence="3">cv. RG33-2</strain>
    </source>
</reference>